<evidence type="ECO:0000256" key="4">
    <source>
        <dbReference type="ARBA" id="ARBA00022692"/>
    </source>
</evidence>
<dbReference type="RefSeq" id="WP_051922079.1">
    <property type="nucleotide sequence ID" value="NZ_KN293989.1"/>
</dbReference>
<comment type="caution">
    <text evidence="10">The sequence shown here is derived from an EMBL/GenBank/DDBJ whole genome shotgun (WGS) entry which is preliminary data.</text>
</comment>
<reference evidence="10 11" key="1">
    <citation type="submission" date="2013-01" db="EMBL/GenBank/DDBJ databases">
        <authorList>
            <person name="Fiebig A."/>
            <person name="Goeker M."/>
            <person name="Klenk H.-P.P."/>
        </authorList>
    </citation>
    <scope>NUCLEOTIDE SEQUENCE [LARGE SCALE GENOMIC DNA]</scope>
    <source>
        <strain evidence="10 11">DSM 17069</strain>
    </source>
</reference>
<gene>
    <name evidence="10" type="ORF">rosmuc_04044</name>
</gene>
<keyword evidence="7" id="KW-0813">Transport</keyword>
<dbReference type="GO" id="GO:0022857">
    <property type="term" value="F:transmembrane transporter activity"/>
    <property type="evidence" value="ECO:0007669"/>
    <property type="project" value="UniProtKB-UniRule"/>
</dbReference>
<dbReference type="OrthoDB" id="7339120at2"/>
<proteinExistence type="predicted"/>
<feature type="transmembrane region" description="Helical" evidence="8">
    <location>
        <begin position="140"/>
        <end position="164"/>
    </location>
</feature>
<dbReference type="PANTHER" id="PTHR33362">
    <property type="entry name" value="SIALIC ACID TRAP TRANSPORTER PERMEASE PROTEIN SIAT-RELATED"/>
    <property type="match status" value="1"/>
</dbReference>
<keyword evidence="3 7" id="KW-0997">Cell inner membrane</keyword>
<evidence type="ECO:0000256" key="1">
    <source>
        <dbReference type="ARBA" id="ARBA00004429"/>
    </source>
</evidence>
<keyword evidence="5 8" id="KW-1133">Transmembrane helix</keyword>
<dbReference type="Pfam" id="PF06808">
    <property type="entry name" value="DctM"/>
    <property type="match status" value="1"/>
</dbReference>
<dbReference type="eggNOG" id="COG4664">
    <property type="taxonomic scope" value="Bacteria"/>
</dbReference>
<organism evidence="10 11">
    <name type="scientific">Roseovarius mucosus DSM 17069</name>
    <dbReference type="NCBI Taxonomy" id="1288298"/>
    <lineage>
        <taxon>Bacteria</taxon>
        <taxon>Pseudomonadati</taxon>
        <taxon>Pseudomonadota</taxon>
        <taxon>Alphaproteobacteria</taxon>
        <taxon>Rhodobacterales</taxon>
        <taxon>Roseobacteraceae</taxon>
        <taxon>Roseovarius</taxon>
    </lineage>
</organism>
<evidence type="ECO:0000259" key="9">
    <source>
        <dbReference type="Pfam" id="PF06808"/>
    </source>
</evidence>
<dbReference type="Proteomes" id="UP000030021">
    <property type="component" value="Unassembled WGS sequence"/>
</dbReference>
<keyword evidence="4 8" id="KW-0812">Transmembrane</keyword>
<comment type="function">
    <text evidence="7">Part of the tripartite ATP-independent periplasmic (TRAP) transport system.</text>
</comment>
<feature type="transmembrane region" description="Helical" evidence="8">
    <location>
        <begin position="288"/>
        <end position="306"/>
    </location>
</feature>
<evidence type="ECO:0000256" key="5">
    <source>
        <dbReference type="ARBA" id="ARBA00022989"/>
    </source>
</evidence>
<comment type="subcellular location">
    <subcellularLocation>
        <location evidence="1 7">Cell inner membrane</location>
        <topology evidence="1 7">Multi-pass membrane protein</topology>
    </subcellularLocation>
</comment>
<evidence type="ECO:0000256" key="2">
    <source>
        <dbReference type="ARBA" id="ARBA00022475"/>
    </source>
</evidence>
<keyword evidence="6 8" id="KW-0472">Membrane</keyword>
<evidence type="ECO:0000256" key="6">
    <source>
        <dbReference type="ARBA" id="ARBA00023136"/>
    </source>
</evidence>
<accession>A0A0A0HFM7</accession>
<evidence type="ECO:0000256" key="7">
    <source>
        <dbReference type="RuleBase" id="RU369079"/>
    </source>
</evidence>
<name>A0A0A0HFM7_9RHOB</name>
<protein>
    <submittedName>
        <fullName evidence="10">TRAP-type mannitol/chloroaromatic compound transport system, large permease component</fullName>
    </submittedName>
</protein>
<dbReference type="GO" id="GO:0005886">
    <property type="term" value="C:plasma membrane"/>
    <property type="evidence" value="ECO:0007669"/>
    <property type="project" value="UniProtKB-SubCell"/>
</dbReference>
<feature type="transmembrane region" description="Helical" evidence="8">
    <location>
        <begin position="252"/>
        <end position="276"/>
    </location>
</feature>
<feature type="transmembrane region" description="Helical" evidence="8">
    <location>
        <begin position="365"/>
        <end position="385"/>
    </location>
</feature>
<dbReference type="EMBL" id="AONH01000025">
    <property type="protein sequence ID" value="KGM85935.1"/>
    <property type="molecule type" value="Genomic_DNA"/>
</dbReference>
<feature type="domain" description="TRAP C4-dicarboxylate transport system permease DctM subunit" evidence="9">
    <location>
        <begin position="12"/>
        <end position="427"/>
    </location>
</feature>
<feature type="transmembrane region" description="Helical" evidence="8">
    <location>
        <begin position="326"/>
        <end position="358"/>
    </location>
</feature>
<sequence>MDPALLTVLLFLSVIIVLFFSVPIAFGVGIVSLAFGYFVWGPASIFILGSQVYSGMQNTSLVSLPFFMFMASILVRSGIADDLYSAMYLIIGKVRGGLAIGTIFVCAGIGCMSGVSAVGVITSTKIALPAMLSRNYDEKIALGVIMVGGALGQLFPPSILAIVFSGLSGVSVGKMFAVGLSTGAVMVFFLVAYIVVRCWLDKNLCPAADDSMMGHIEPKERVRIYLRTVPSVLVVFAVLGSLFAGIATPTEAAAIGAAASMIIALILGTIDLKRIFEAAVEAAKQTTMVLWIALNSLLLVSVYSGIGGDEVVRALIDSLGVSPGVVIGVMLATIFVLGFFIDPIGILFLVMPVFLPVLTALDVNLVWIGALVILVLETAYLTPPFGYNIFFLKSVAPPSISLRTIYAAAPAFVLIQLVTVAACFTMPGIVLWIIY</sequence>
<keyword evidence="2" id="KW-1003">Cell membrane</keyword>
<feature type="transmembrane region" description="Helical" evidence="8">
    <location>
        <begin position="224"/>
        <end position="246"/>
    </location>
</feature>
<evidence type="ECO:0000313" key="10">
    <source>
        <dbReference type="EMBL" id="KGM85935.1"/>
    </source>
</evidence>
<dbReference type="PANTHER" id="PTHR33362:SF7">
    <property type="entry name" value="SLL1103 PROTEIN"/>
    <property type="match status" value="1"/>
</dbReference>
<dbReference type="InterPro" id="IPR010656">
    <property type="entry name" value="DctM"/>
</dbReference>
<feature type="transmembrane region" description="Helical" evidence="8">
    <location>
        <begin position="61"/>
        <end position="79"/>
    </location>
</feature>
<evidence type="ECO:0000256" key="3">
    <source>
        <dbReference type="ARBA" id="ARBA00022519"/>
    </source>
</evidence>
<feature type="transmembrane region" description="Helical" evidence="8">
    <location>
        <begin position="37"/>
        <end position="54"/>
    </location>
</feature>
<evidence type="ECO:0000256" key="8">
    <source>
        <dbReference type="SAM" id="Phobius"/>
    </source>
</evidence>
<feature type="transmembrane region" description="Helical" evidence="8">
    <location>
        <begin position="176"/>
        <end position="196"/>
    </location>
</feature>
<feature type="transmembrane region" description="Helical" evidence="8">
    <location>
        <begin position="99"/>
        <end position="128"/>
    </location>
</feature>
<dbReference type="InterPro" id="IPR004681">
    <property type="entry name" value="TRAP_DctM"/>
</dbReference>
<feature type="transmembrane region" description="Helical" evidence="8">
    <location>
        <begin position="405"/>
        <end position="434"/>
    </location>
</feature>
<dbReference type="AlphaFoldDB" id="A0A0A0HFM7"/>
<evidence type="ECO:0000313" key="11">
    <source>
        <dbReference type="Proteomes" id="UP000030021"/>
    </source>
</evidence>
<dbReference type="HOGENOM" id="CLU_019824_4_0_5"/>
<dbReference type="PATRIC" id="fig|1288298.3.peg.4043"/>